<sequence>MFVVFPGRHLSYTIRLCFHVVHRLGTDKAAKKPDTSGIRCLCINALNFSVFGRVMEGCISDRVHVCHCSFGRCVNEDDDAHLVAGCNR</sequence>
<organism evidence="1 2">
    <name type="scientific">Pisolithus tinctorius Marx 270</name>
    <dbReference type="NCBI Taxonomy" id="870435"/>
    <lineage>
        <taxon>Eukaryota</taxon>
        <taxon>Fungi</taxon>
        <taxon>Dikarya</taxon>
        <taxon>Basidiomycota</taxon>
        <taxon>Agaricomycotina</taxon>
        <taxon>Agaricomycetes</taxon>
        <taxon>Agaricomycetidae</taxon>
        <taxon>Boletales</taxon>
        <taxon>Sclerodermatineae</taxon>
        <taxon>Pisolithaceae</taxon>
        <taxon>Pisolithus</taxon>
    </lineage>
</organism>
<reference evidence="2" key="2">
    <citation type="submission" date="2015-01" db="EMBL/GenBank/DDBJ databases">
        <title>Evolutionary Origins and Diversification of the Mycorrhizal Mutualists.</title>
        <authorList>
            <consortium name="DOE Joint Genome Institute"/>
            <consortium name="Mycorrhizal Genomics Consortium"/>
            <person name="Kohler A."/>
            <person name="Kuo A."/>
            <person name="Nagy L.G."/>
            <person name="Floudas D."/>
            <person name="Copeland A."/>
            <person name="Barry K.W."/>
            <person name="Cichocki N."/>
            <person name="Veneault-Fourrey C."/>
            <person name="LaButti K."/>
            <person name="Lindquist E.A."/>
            <person name="Lipzen A."/>
            <person name="Lundell T."/>
            <person name="Morin E."/>
            <person name="Murat C."/>
            <person name="Riley R."/>
            <person name="Ohm R."/>
            <person name="Sun H."/>
            <person name="Tunlid A."/>
            <person name="Henrissat B."/>
            <person name="Grigoriev I.V."/>
            <person name="Hibbett D.S."/>
            <person name="Martin F."/>
        </authorList>
    </citation>
    <scope>NUCLEOTIDE SEQUENCE [LARGE SCALE GENOMIC DNA]</scope>
    <source>
        <strain evidence="2">Marx 270</strain>
    </source>
</reference>
<keyword evidence="2" id="KW-1185">Reference proteome</keyword>
<dbReference type="AlphaFoldDB" id="A0A0C3N2Q1"/>
<protein>
    <submittedName>
        <fullName evidence="1">Uncharacterized protein</fullName>
    </submittedName>
</protein>
<evidence type="ECO:0000313" key="1">
    <source>
        <dbReference type="EMBL" id="KIN95324.1"/>
    </source>
</evidence>
<reference evidence="1 2" key="1">
    <citation type="submission" date="2014-04" db="EMBL/GenBank/DDBJ databases">
        <authorList>
            <consortium name="DOE Joint Genome Institute"/>
            <person name="Kuo A."/>
            <person name="Kohler A."/>
            <person name="Costa M.D."/>
            <person name="Nagy L.G."/>
            <person name="Floudas D."/>
            <person name="Copeland A."/>
            <person name="Barry K.W."/>
            <person name="Cichocki N."/>
            <person name="Veneault-Fourrey C."/>
            <person name="LaButti K."/>
            <person name="Lindquist E.A."/>
            <person name="Lipzen A."/>
            <person name="Lundell T."/>
            <person name="Morin E."/>
            <person name="Murat C."/>
            <person name="Sun H."/>
            <person name="Tunlid A."/>
            <person name="Henrissat B."/>
            <person name="Grigoriev I.V."/>
            <person name="Hibbett D.S."/>
            <person name="Martin F."/>
            <person name="Nordberg H.P."/>
            <person name="Cantor M.N."/>
            <person name="Hua S.X."/>
        </authorList>
    </citation>
    <scope>NUCLEOTIDE SEQUENCE [LARGE SCALE GENOMIC DNA]</scope>
    <source>
        <strain evidence="1 2">Marx 270</strain>
    </source>
</reference>
<dbReference type="EMBL" id="KN832070">
    <property type="protein sequence ID" value="KIN95324.1"/>
    <property type="molecule type" value="Genomic_DNA"/>
</dbReference>
<gene>
    <name evidence="1" type="ORF">M404DRAFT_1007624</name>
</gene>
<proteinExistence type="predicted"/>
<accession>A0A0C3N2Q1</accession>
<dbReference type="HOGENOM" id="CLU_2469978_0_0_1"/>
<name>A0A0C3N2Q1_PISTI</name>
<dbReference type="Proteomes" id="UP000054217">
    <property type="component" value="Unassembled WGS sequence"/>
</dbReference>
<dbReference type="InParanoid" id="A0A0C3N2Q1"/>
<evidence type="ECO:0000313" key="2">
    <source>
        <dbReference type="Proteomes" id="UP000054217"/>
    </source>
</evidence>